<feature type="region of interest" description="Disordered" evidence="1">
    <location>
        <begin position="29"/>
        <end position="59"/>
    </location>
</feature>
<evidence type="ECO:0000313" key="2">
    <source>
        <dbReference type="EMBL" id="PON61204.1"/>
    </source>
</evidence>
<reference evidence="3" key="1">
    <citation type="submission" date="2016-06" db="EMBL/GenBank/DDBJ databases">
        <title>Parallel loss of symbiosis genes in relatives of nitrogen-fixing non-legume Parasponia.</title>
        <authorList>
            <person name="Van Velzen R."/>
            <person name="Holmer R."/>
            <person name="Bu F."/>
            <person name="Rutten L."/>
            <person name="Van Zeijl A."/>
            <person name="Liu W."/>
            <person name="Santuari L."/>
            <person name="Cao Q."/>
            <person name="Sharma T."/>
            <person name="Shen D."/>
            <person name="Roswanjaya Y."/>
            <person name="Wardhani T."/>
            <person name="Kalhor M.S."/>
            <person name="Jansen J."/>
            <person name="Van den Hoogen J."/>
            <person name="Gungor B."/>
            <person name="Hartog M."/>
            <person name="Hontelez J."/>
            <person name="Verver J."/>
            <person name="Yang W.-C."/>
            <person name="Schijlen E."/>
            <person name="Repin R."/>
            <person name="Schilthuizen M."/>
            <person name="Schranz E."/>
            <person name="Heidstra R."/>
            <person name="Miyata K."/>
            <person name="Fedorova E."/>
            <person name="Kohlen W."/>
            <person name="Bisseling T."/>
            <person name="Smit S."/>
            <person name="Geurts R."/>
        </authorList>
    </citation>
    <scope>NUCLEOTIDE SEQUENCE [LARGE SCALE GENOMIC DNA]</scope>
    <source>
        <strain evidence="3">cv. WU1-14</strain>
    </source>
</reference>
<feature type="compositionally biased region" description="Basic and acidic residues" evidence="1">
    <location>
        <begin position="45"/>
        <end position="54"/>
    </location>
</feature>
<keyword evidence="3" id="KW-1185">Reference proteome</keyword>
<feature type="non-terminal residue" evidence="2">
    <location>
        <position position="1"/>
    </location>
</feature>
<sequence>TADPWGLGPPAVMDLRSVRLSRLGSVTDSALNSEDPHADAGITCDPRDPSHGSRLENGPHTYTYTIKRCAS</sequence>
<evidence type="ECO:0000256" key="1">
    <source>
        <dbReference type="SAM" id="MobiDB-lite"/>
    </source>
</evidence>
<protein>
    <submittedName>
        <fullName evidence="2">Uncharacterized protein</fullName>
    </submittedName>
</protein>
<dbReference type="Proteomes" id="UP000237105">
    <property type="component" value="Unassembled WGS sequence"/>
</dbReference>
<name>A0A2P5CJK5_PARAD</name>
<evidence type="ECO:0000313" key="3">
    <source>
        <dbReference type="Proteomes" id="UP000237105"/>
    </source>
</evidence>
<comment type="caution">
    <text evidence="2">The sequence shown here is derived from an EMBL/GenBank/DDBJ whole genome shotgun (WGS) entry which is preliminary data.</text>
</comment>
<proteinExistence type="predicted"/>
<dbReference type="AlphaFoldDB" id="A0A2P5CJK5"/>
<organism evidence="2 3">
    <name type="scientific">Parasponia andersonii</name>
    <name type="common">Sponia andersonii</name>
    <dbReference type="NCBI Taxonomy" id="3476"/>
    <lineage>
        <taxon>Eukaryota</taxon>
        <taxon>Viridiplantae</taxon>
        <taxon>Streptophyta</taxon>
        <taxon>Embryophyta</taxon>
        <taxon>Tracheophyta</taxon>
        <taxon>Spermatophyta</taxon>
        <taxon>Magnoliopsida</taxon>
        <taxon>eudicotyledons</taxon>
        <taxon>Gunneridae</taxon>
        <taxon>Pentapetalae</taxon>
        <taxon>rosids</taxon>
        <taxon>fabids</taxon>
        <taxon>Rosales</taxon>
        <taxon>Cannabaceae</taxon>
        <taxon>Parasponia</taxon>
    </lineage>
</organism>
<dbReference type="EMBL" id="JXTB01000123">
    <property type="protein sequence ID" value="PON61204.1"/>
    <property type="molecule type" value="Genomic_DNA"/>
</dbReference>
<gene>
    <name evidence="2" type="ORF">PanWU01x14_147940</name>
</gene>
<accession>A0A2P5CJK5</accession>